<reference evidence="5" key="1">
    <citation type="submission" date="2018-03" db="EMBL/GenBank/DDBJ databases">
        <authorList>
            <person name="Guldener U."/>
        </authorList>
    </citation>
    <scope>NUCLEOTIDE SEQUENCE</scope>
</reference>
<evidence type="ECO:0000259" key="4">
    <source>
        <dbReference type="PROSITE" id="PS50192"/>
    </source>
</evidence>
<name>A0AAE8N537_9PEZI</name>
<feature type="transmembrane region" description="Helical" evidence="3">
    <location>
        <begin position="286"/>
        <end position="307"/>
    </location>
</feature>
<dbReference type="GO" id="GO:0006906">
    <property type="term" value="P:vesicle fusion"/>
    <property type="evidence" value="ECO:0007669"/>
    <property type="project" value="TreeGrafter"/>
</dbReference>
<dbReference type="GO" id="GO:0005886">
    <property type="term" value="C:plasma membrane"/>
    <property type="evidence" value="ECO:0007669"/>
    <property type="project" value="TreeGrafter"/>
</dbReference>
<feature type="compositionally biased region" description="Gly residues" evidence="2">
    <location>
        <begin position="7"/>
        <end position="24"/>
    </location>
</feature>
<evidence type="ECO:0000313" key="6">
    <source>
        <dbReference type="Proteomes" id="UP001187682"/>
    </source>
</evidence>
<dbReference type="InterPro" id="IPR000727">
    <property type="entry name" value="T_SNARE_dom"/>
</dbReference>
<gene>
    <name evidence="5" type="ORF">DNG_07660</name>
</gene>
<keyword evidence="6" id="KW-1185">Reference proteome</keyword>
<dbReference type="InterPro" id="IPR045242">
    <property type="entry name" value="Syntaxin"/>
</dbReference>
<evidence type="ECO:0000256" key="3">
    <source>
        <dbReference type="SAM" id="Phobius"/>
    </source>
</evidence>
<dbReference type="PROSITE" id="PS50192">
    <property type="entry name" value="T_SNARE"/>
    <property type="match status" value="1"/>
</dbReference>
<dbReference type="Pfam" id="PF05739">
    <property type="entry name" value="SNARE"/>
    <property type="match status" value="1"/>
</dbReference>
<evidence type="ECO:0000313" key="5">
    <source>
        <dbReference type="EMBL" id="SPO04975.1"/>
    </source>
</evidence>
<dbReference type="GO" id="GO:0031201">
    <property type="term" value="C:SNARE complex"/>
    <property type="evidence" value="ECO:0007669"/>
    <property type="project" value="TreeGrafter"/>
</dbReference>
<keyword evidence="3" id="KW-1133">Transmembrane helix</keyword>
<dbReference type="GO" id="GO:0012505">
    <property type="term" value="C:endomembrane system"/>
    <property type="evidence" value="ECO:0007669"/>
    <property type="project" value="TreeGrafter"/>
</dbReference>
<proteinExistence type="inferred from homology"/>
<dbReference type="GO" id="GO:0000149">
    <property type="term" value="F:SNARE binding"/>
    <property type="evidence" value="ECO:0007669"/>
    <property type="project" value="TreeGrafter"/>
</dbReference>
<comment type="similarity">
    <text evidence="1">Belongs to the syntaxin family.</text>
</comment>
<dbReference type="SMART" id="SM00397">
    <property type="entry name" value="t_SNARE"/>
    <property type="match status" value="1"/>
</dbReference>
<evidence type="ECO:0000256" key="1">
    <source>
        <dbReference type="ARBA" id="ARBA00009063"/>
    </source>
</evidence>
<feature type="domain" description="T-SNARE coiled-coil homology" evidence="4">
    <location>
        <begin position="212"/>
        <end position="274"/>
    </location>
</feature>
<protein>
    <submittedName>
        <fullName evidence="5">Related to putative snare protein syn</fullName>
    </submittedName>
</protein>
<sequence>MAQYGSPYGGNDSGHQGYGGGDGYAQGYGQHSPYGGAGYADPGDDVEMSNYGGVGGSVLDECRAIDQEIDVIDRNLDQLRLLQQQSLGDVSGGAGSAGRQLDGLTADTMDLYRALTLRVRNLKSRPEAGQQRNAAQVTRIDRRLKEAIARYRDDESAFRNAIQDQVARQYRIVRPDATEDEVRAAVDTSSGGEVFSQALLRSGRQGQASAALGEVKNRHAQILKIERQMVELAQLFQDVDAVVVQQDAAVQRIEESGMVAENNLAEGNKHVDSAVEKARAARKKKWICLGIVVLIIIVIIVVVLAVLGGKYWPSLSADGNQAKPFLSPR</sequence>
<dbReference type="SUPFAM" id="SSF47661">
    <property type="entry name" value="t-snare proteins"/>
    <property type="match status" value="1"/>
</dbReference>
<keyword evidence="3" id="KW-0812">Transmembrane</keyword>
<keyword evidence="3" id="KW-0472">Membrane</keyword>
<dbReference type="InterPro" id="IPR006012">
    <property type="entry name" value="Syntaxin/epimorphin_CS"/>
</dbReference>
<dbReference type="GO" id="GO:0006886">
    <property type="term" value="P:intracellular protein transport"/>
    <property type="evidence" value="ECO:0007669"/>
    <property type="project" value="InterPro"/>
</dbReference>
<dbReference type="GO" id="GO:0005484">
    <property type="term" value="F:SNAP receptor activity"/>
    <property type="evidence" value="ECO:0007669"/>
    <property type="project" value="InterPro"/>
</dbReference>
<feature type="region of interest" description="Disordered" evidence="2">
    <location>
        <begin position="1"/>
        <end position="24"/>
    </location>
</feature>
<dbReference type="EMBL" id="ONZQ02000011">
    <property type="protein sequence ID" value="SPO04975.1"/>
    <property type="molecule type" value="Genomic_DNA"/>
</dbReference>
<dbReference type="CDD" id="cd15849">
    <property type="entry name" value="SNARE_Sso1"/>
    <property type="match status" value="1"/>
</dbReference>
<dbReference type="GO" id="GO:0048278">
    <property type="term" value="P:vesicle docking"/>
    <property type="evidence" value="ECO:0007669"/>
    <property type="project" value="TreeGrafter"/>
</dbReference>
<evidence type="ECO:0000256" key="2">
    <source>
        <dbReference type="SAM" id="MobiDB-lite"/>
    </source>
</evidence>
<dbReference type="PANTHER" id="PTHR19957:SF380">
    <property type="entry name" value="SYNTAXIN FAMILY PROTEIN"/>
    <property type="match status" value="1"/>
</dbReference>
<dbReference type="AlphaFoldDB" id="A0AAE8N537"/>
<organism evidence="5 6">
    <name type="scientific">Cephalotrichum gorgonifer</name>
    <dbReference type="NCBI Taxonomy" id="2041049"/>
    <lineage>
        <taxon>Eukaryota</taxon>
        <taxon>Fungi</taxon>
        <taxon>Dikarya</taxon>
        <taxon>Ascomycota</taxon>
        <taxon>Pezizomycotina</taxon>
        <taxon>Sordariomycetes</taxon>
        <taxon>Hypocreomycetidae</taxon>
        <taxon>Microascales</taxon>
        <taxon>Microascaceae</taxon>
        <taxon>Cephalotrichum</taxon>
    </lineage>
</organism>
<dbReference type="PROSITE" id="PS00914">
    <property type="entry name" value="SYNTAXIN"/>
    <property type="match status" value="1"/>
</dbReference>
<comment type="caution">
    <text evidence="5">The sequence shown here is derived from an EMBL/GenBank/DDBJ whole genome shotgun (WGS) entry which is preliminary data.</text>
</comment>
<dbReference type="Proteomes" id="UP001187682">
    <property type="component" value="Unassembled WGS sequence"/>
</dbReference>
<dbReference type="Gene3D" id="1.20.58.70">
    <property type="match status" value="1"/>
</dbReference>
<dbReference type="GO" id="GO:0006887">
    <property type="term" value="P:exocytosis"/>
    <property type="evidence" value="ECO:0007669"/>
    <property type="project" value="TreeGrafter"/>
</dbReference>
<dbReference type="PANTHER" id="PTHR19957">
    <property type="entry name" value="SYNTAXIN"/>
    <property type="match status" value="1"/>
</dbReference>
<dbReference type="InterPro" id="IPR010989">
    <property type="entry name" value="SNARE"/>
</dbReference>
<accession>A0AAE8N537</accession>